<protein>
    <submittedName>
        <fullName evidence="6">Family 43 glycosylhydrolase</fullName>
    </submittedName>
</protein>
<keyword evidence="3 4" id="KW-0326">Glycosidase</keyword>
<accession>A0ABW3CXJ4</accession>
<dbReference type="InterPro" id="IPR006710">
    <property type="entry name" value="Glyco_hydro_43"/>
</dbReference>
<comment type="caution">
    <text evidence="6">The sequence shown here is derived from an EMBL/GenBank/DDBJ whole genome shotgun (WGS) entry which is preliminary data.</text>
</comment>
<evidence type="ECO:0000256" key="5">
    <source>
        <dbReference type="SAM" id="SignalP"/>
    </source>
</evidence>
<keyword evidence="7" id="KW-1185">Reference proteome</keyword>
<comment type="similarity">
    <text evidence="1 4">Belongs to the glycosyl hydrolase 43 family.</text>
</comment>
<feature type="chain" id="PRO_5045221619" evidence="5">
    <location>
        <begin position="22"/>
        <end position="484"/>
    </location>
</feature>
<evidence type="ECO:0000313" key="7">
    <source>
        <dbReference type="Proteomes" id="UP001596978"/>
    </source>
</evidence>
<dbReference type="Pfam" id="PF04616">
    <property type="entry name" value="Glyco_hydro_43"/>
    <property type="match status" value="1"/>
</dbReference>
<dbReference type="Proteomes" id="UP001596978">
    <property type="component" value="Unassembled WGS sequence"/>
</dbReference>
<name>A0ABW3CXJ4_9FLAO</name>
<organism evidence="6 7">
    <name type="scientific">Sungkyunkwania multivorans</name>
    <dbReference type="NCBI Taxonomy" id="1173618"/>
    <lineage>
        <taxon>Bacteria</taxon>
        <taxon>Pseudomonadati</taxon>
        <taxon>Bacteroidota</taxon>
        <taxon>Flavobacteriia</taxon>
        <taxon>Flavobacteriales</taxon>
        <taxon>Flavobacteriaceae</taxon>
        <taxon>Sungkyunkwania</taxon>
    </lineage>
</organism>
<proteinExistence type="inferred from homology"/>
<keyword evidence="2 4" id="KW-0378">Hydrolase</keyword>
<dbReference type="Gene3D" id="2.115.10.20">
    <property type="entry name" value="Glycosyl hydrolase domain, family 43"/>
    <property type="match status" value="2"/>
</dbReference>
<dbReference type="InterPro" id="IPR023296">
    <property type="entry name" value="Glyco_hydro_beta-prop_sf"/>
</dbReference>
<dbReference type="PANTHER" id="PTHR22925:SF3">
    <property type="entry name" value="GLYCOSYL HYDROLASE FAMILY PROTEIN 43"/>
    <property type="match status" value="1"/>
</dbReference>
<feature type="signal peptide" evidence="5">
    <location>
        <begin position="1"/>
        <end position="21"/>
    </location>
</feature>
<evidence type="ECO:0000256" key="3">
    <source>
        <dbReference type="ARBA" id="ARBA00023295"/>
    </source>
</evidence>
<evidence type="ECO:0000256" key="1">
    <source>
        <dbReference type="ARBA" id="ARBA00009865"/>
    </source>
</evidence>
<keyword evidence="5" id="KW-0732">Signal</keyword>
<evidence type="ECO:0000256" key="2">
    <source>
        <dbReference type="ARBA" id="ARBA00022801"/>
    </source>
</evidence>
<evidence type="ECO:0000313" key="6">
    <source>
        <dbReference type="EMBL" id="MFD0861421.1"/>
    </source>
</evidence>
<evidence type="ECO:0000256" key="4">
    <source>
        <dbReference type="RuleBase" id="RU361187"/>
    </source>
</evidence>
<dbReference type="PANTHER" id="PTHR22925">
    <property type="entry name" value="GLYCOSYL HYDROLASE 43 FAMILY MEMBER"/>
    <property type="match status" value="1"/>
</dbReference>
<dbReference type="RefSeq" id="WP_386404406.1">
    <property type="nucleotide sequence ID" value="NZ_JBHTJH010000004.1"/>
</dbReference>
<sequence>MKCFGWVLISLFFLASCLSFSQQITIDNTKSRFDENGEIVDAHDGRLIQFGDTFYWYGTSYGSTNGFTTQNHYRCYSSKDLKNWKYEGKLLPDQPEGVYYRPHVVYNKKTKKYVLWYNWYPKLWDGQFGVATSDTPQGPFKIVNSNVNMANSKIGLGDFGLFVDEDNTCYLSYNTIQNHQVSVEKLNDDYLSSTMENGGIIAKHMEAGTMFKKGGKYYLLTDYTCCFCNYGSGARVYVSDNPLKGYTFTSNINRYPGKFAPTLIDGIKRGTAYSTLTKTDDTFDAIEITFNPTTKIDQLSIYTFSGNRPENCGDVSNPRVHPIITTPSFDLQLWTGREWKDITFRNREVKKTALSERIKLEFDQIKVDRLKIVPKIDYPYESIYINEVELYRGRNAISLTKANVFITGKKIQQKPIIPAQQSYVMKLNTAEGEKYIWIGDLWGSASDNIKGHDYQYWSAPLEFCSDGTIKPMQFIDQWSVELKK</sequence>
<dbReference type="EMBL" id="JBHTJH010000004">
    <property type="protein sequence ID" value="MFD0861421.1"/>
    <property type="molecule type" value="Genomic_DNA"/>
</dbReference>
<reference evidence="7" key="1">
    <citation type="journal article" date="2019" name="Int. J. Syst. Evol. Microbiol.">
        <title>The Global Catalogue of Microorganisms (GCM) 10K type strain sequencing project: providing services to taxonomists for standard genome sequencing and annotation.</title>
        <authorList>
            <consortium name="The Broad Institute Genomics Platform"/>
            <consortium name="The Broad Institute Genome Sequencing Center for Infectious Disease"/>
            <person name="Wu L."/>
            <person name="Ma J."/>
        </authorList>
    </citation>
    <scope>NUCLEOTIDE SEQUENCE [LARGE SCALE GENOMIC DNA]</scope>
    <source>
        <strain evidence="7">CCUG 62952</strain>
    </source>
</reference>
<dbReference type="SUPFAM" id="SSF75005">
    <property type="entry name" value="Arabinanase/levansucrase/invertase"/>
    <property type="match status" value="1"/>
</dbReference>
<dbReference type="PROSITE" id="PS51257">
    <property type="entry name" value="PROKAR_LIPOPROTEIN"/>
    <property type="match status" value="1"/>
</dbReference>
<gene>
    <name evidence="6" type="ORF">ACFQ1M_04325</name>
</gene>